<reference evidence="8" key="2">
    <citation type="submission" date="2021-04" db="EMBL/GenBank/DDBJ databases">
        <authorList>
            <person name="Gilroy R."/>
        </authorList>
    </citation>
    <scope>NUCLEOTIDE SEQUENCE</scope>
    <source>
        <strain evidence="8">CHK169-11906</strain>
    </source>
</reference>
<feature type="transmembrane region" description="Helical" evidence="6">
    <location>
        <begin position="164"/>
        <end position="183"/>
    </location>
</feature>
<dbReference type="InterPro" id="IPR017896">
    <property type="entry name" value="4Fe4S_Fe-S-bd"/>
</dbReference>
<evidence type="ECO:0000256" key="5">
    <source>
        <dbReference type="ARBA" id="ARBA00023014"/>
    </source>
</evidence>
<dbReference type="InterPro" id="IPR017900">
    <property type="entry name" value="4Fe4S_Fe_S_CS"/>
</dbReference>
<keyword evidence="5" id="KW-0411">Iron-sulfur</keyword>
<dbReference type="Pfam" id="PF13183">
    <property type="entry name" value="Fer4_8"/>
    <property type="match status" value="1"/>
</dbReference>
<dbReference type="Proteomes" id="UP000824259">
    <property type="component" value="Unassembled WGS sequence"/>
</dbReference>
<name>A0A9D2L3U7_9BACT</name>
<sequence>MNFYAPFCIPFIVGAAFMLVVLVIKYVSWIYRLPASDWRLIVKGIPSWQTLLGAWEVIRESLLHFRIFKVNPLLGYMHMSLAFGWFLLITVGWIETAAHLGFRYVPLQGHVFFKYFATDLPHKPVFDFLMDFLLLFVLSGVALAVGKRVFSRTMGMRRTTRHIFWDRVALSVLWLIFPVRLLAESVTAALYGGGGFLTGTIGEWIAEKVNPIVLPTLYEPLWWIYSICLGLFFVALPFSRYMHIFTEIPLIFLRRYKLHAKAKESSFDRFQVEACSRCGICIDPCQLQSDLRINDVQSVYFLRDRRYGHLRQSVANNCLMCGRCEQRCPVGIELNTLRLNSRDKMRNTPDEKRYEYLRGVDRSSGEGRVGYFAGCMTLLTPRVLMAMERIFKASGEEVWWADKEGGVCCGRPLMLSGETDSARKMMDYNVALFRKHGITTLVTSCPICLKVFREEYNLTGIEVLHHSEYIKRLIESGRLQVRHGERTFTYHDPCELGRGSRIYDEPRAVIEAVGVLLEPAQTRENALCCGSSVANTAISDGQQLKIARSVGRELAATGAETIVTACPLCKKAIARGADGKPVLDLAEVVAENIRA</sequence>
<dbReference type="GO" id="GO:0005886">
    <property type="term" value="C:plasma membrane"/>
    <property type="evidence" value="ECO:0007669"/>
    <property type="project" value="TreeGrafter"/>
</dbReference>
<dbReference type="SUPFAM" id="SSF103501">
    <property type="entry name" value="Respiratory nitrate reductase 1 gamma chain"/>
    <property type="match status" value="1"/>
</dbReference>
<reference evidence="8" key="1">
    <citation type="journal article" date="2021" name="PeerJ">
        <title>Extensive microbial diversity within the chicken gut microbiome revealed by metagenomics and culture.</title>
        <authorList>
            <person name="Gilroy R."/>
            <person name="Ravi A."/>
            <person name="Getino M."/>
            <person name="Pursley I."/>
            <person name="Horton D.L."/>
            <person name="Alikhan N.F."/>
            <person name="Baker D."/>
            <person name="Gharbi K."/>
            <person name="Hall N."/>
            <person name="Watson M."/>
            <person name="Adriaenssens E.M."/>
            <person name="Foster-Nyarko E."/>
            <person name="Jarju S."/>
            <person name="Secka A."/>
            <person name="Antonio M."/>
            <person name="Oren A."/>
            <person name="Chaudhuri R.R."/>
            <person name="La Ragione R."/>
            <person name="Hildebrand F."/>
            <person name="Pallen M.J."/>
        </authorList>
    </citation>
    <scope>NUCLEOTIDE SEQUENCE</scope>
    <source>
        <strain evidence="8">CHK169-11906</strain>
    </source>
</reference>
<dbReference type="Pfam" id="PF02754">
    <property type="entry name" value="CCG"/>
    <property type="match status" value="2"/>
</dbReference>
<dbReference type="GO" id="GO:0016491">
    <property type="term" value="F:oxidoreductase activity"/>
    <property type="evidence" value="ECO:0007669"/>
    <property type="project" value="UniProtKB-KW"/>
</dbReference>
<keyword evidence="3" id="KW-0560">Oxidoreductase</keyword>
<evidence type="ECO:0000256" key="4">
    <source>
        <dbReference type="ARBA" id="ARBA00023004"/>
    </source>
</evidence>
<evidence type="ECO:0000256" key="6">
    <source>
        <dbReference type="SAM" id="Phobius"/>
    </source>
</evidence>
<dbReference type="InterPro" id="IPR004017">
    <property type="entry name" value="Cys_rich_dom"/>
</dbReference>
<dbReference type="GO" id="GO:0046872">
    <property type="term" value="F:metal ion binding"/>
    <property type="evidence" value="ECO:0007669"/>
    <property type="project" value="UniProtKB-KW"/>
</dbReference>
<dbReference type="PROSITE" id="PS51379">
    <property type="entry name" value="4FE4S_FER_2"/>
    <property type="match status" value="1"/>
</dbReference>
<dbReference type="GO" id="GO:0051539">
    <property type="term" value="F:4 iron, 4 sulfur cluster binding"/>
    <property type="evidence" value="ECO:0007669"/>
    <property type="project" value="UniProtKB-KW"/>
</dbReference>
<keyword evidence="2" id="KW-0479">Metal-binding</keyword>
<dbReference type="SUPFAM" id="SSF46548">
    <property type="entry name" value="alpha-helical ferredoxin"/>
    <property type="match status" value="1"/>
</dbReference>
<keyword evidence="1" id="KW-0004">4Fe-4S</keyword>
<dbReference type="InterPro" id="IPR036197">
    <property type="entry name" value="NarG-like_sf"/>
</dbReference>
<feature type="domain" description="4Fe-4S ferredoxin-type" evidence="7">
    <location>
        <begin position="308"/>
        <end position="337"/>
    </location>
</feature>
<evidence type="ECO:0000256" key="1">
    <source>
        <dbReference type="ARBA" id="ARBA00022485"/>
    </source>
</evidence>
<gene>
    <name evidence="8" type="ORF">H9779_02265</name>
</gene>
<dbReference type="InterPro" id="IPR051460">
    <property type="entry name" value="HdrC_iron-sulfur_subunit"/>
</dbReference>
<keyword evidence="6" id="KW-0472">Membrane</keyword>
<evidence type="ECO:0000256" key="2">
    <source>
        <dbReference type="ARBA" id="ARBA00022723"/>
    </source>
</evidence>
<keyword evidence="6" id="KW-1133">Transmembrane helix</keyword>
<dbReference type="PANTHER" id="PTHR43255">
    <property type="entry name" value="IRON-SULFUR-BINDING OXIDOREDUCTASE FADF-RELATED-RELATED"/>
    <property type="match status" value="1"/>
</dbReference>
<evidence type="ECO:0000313" key="8">
    <source>
        <dbReference type="EMBL" id="HJA98410.1"/>
    </source>
</evidence>
<feature type="transmembrane region" description="Helical" evidence="6">
    <location>
        <begin position="7"/>
        <end position="28"/>
    </location>
</feature>
<dbReference type="PANTHER" id="PTHR43255:SF1">
    <property type="entry name" value="IRON-SULFUR-BINDING OXIDOREDUCTASE FADF-RELATED"/>
    <property type="match status" value="1"/>
</dbReference>
<proteinExistence type="predicted"/>
<dbReference type="AlphaFoldDB" id="A0A9D2L3U7"/>
<dbReference type="Gene3D" id="1.20.950.20">
    <property type="entry name" value="Transmembrane di-heme cytochromes, Chain C"/>
    <property type="match status" value="1"/>
</dbReference>
<evidence type="ECO:0000313" key="9">
    <source>
        <dbReference type="Proteomes" id="UP000824259"/>
    </source>
</evidence>
<comment type="caution">
    <text evidence="8">The sequence shown here is derived from an EMBL/GenBank/DDBJ whole genome shotgun (WGS) entry which is preliminary data.</text>
</comment>
<keyword evidence="4" id="KW-0408">Iron</keyword>
<feature type="transmembrane region" description="Helical" evidence="6">
    <location>
        <begin position="221"/>
        <end position="238"/>
    </location>
</feature>
<evidence type="ECO:0000259" key="7">
    <source>
        <dbReference type="PROSITE" id="PS51379"/>
    </source>
</evidence>
<organism evidence="8 9">
    <name type="scientific">Candidatus Alistipes avicola</name>
    <dbReference type="NCBI Taxonomy" id="2838432"/>
    <lineage>
        <taxon>Bacteria</taxon>
        <taxon>Pseudomonadati</taxon>
        <taxon>Bacteroidota</taxon>
        <taxon>Bacteroidia</taxon>
        <taxon>Bacteroidales</taxon>
        <taxon>Rikenellaceae</taxon>
        <taxon>Alistipes</taxon>
    </lineage>
</organism>
<feature type="transmembrane region" description="Helical" evidence="6">
    <location>
        <begin position="125"/>
        <end position="144"/>
    </location>
</feature>
<dbReference type="PROSITE" id="PS00198">
    <property type="entry name" value="4FE4S_FER_1"/>
    <property type="match status" value="1"/>
</dbReference>
<evidence type="ECO:0000256" key="3">
    <source>
        <dbReference type="ARBA" id="ARBA00023002"/>
    </source>
</evidence>
<dbReference type="Gene3D" id="3.30.70.20">
    <property type="match status" value="1"/>
</dbReference>
<protein>
    <submittedName>
        <fullName evidence="8">4Fe-4S dicluster domain-containing protein</fullName>
    </submittedName>
</protein>
<feature type="transmembrane region" description="Helical" evidence="6">
    <location>
        <begin position="79"/>
        <end position="105"/>
    </location>
</feature>
<accession>A0A9D2L3U7</accession>
<keyword evidence="6" id="KW-0812">Transmembrane</keyword>
<dbReference type="EMBL" id="DWYR01000008">
    <property type="protein sequence ID" value="HJA98410.1"/>
    <property type="molecule type" value="Genomic_DNA"/>
</dbReference>